<evidence type="ECO:0000259" key="7">
    <source>
        <dbReference type="Pfam" id="PF07980"/>
    </source>
</evidence>
<reference evidence="8" key="1">
    <citation type="submission" date="2016-04" db="EMBL/GenBank/DDBJ databases">
        <authorList>
            <person name="Evans L.H."/>
            <person name="Alamgir A."/>
            <person name="Owens N."/>
            <person name="Weber N.D."/>
            <person name="Virtaneva K."/>
            <person name="Barbian K."/>
            <person name="Babar A."/>
            <person name="Rosenke K."/>
        </authorList>
    </citation>
    <scope>NUCLEOTIDE SEQUENCE</scope>
    <source>
        <strain evidence="8">86-1</strain>
    </source>
</reference>
<feature type="signal peptide" evidence="6">
    <location>
        <begin position="1"/>
        <end position="25"/>
    </location>
</feature>
<keyword evidence="3 6" id="KW-0732">Signal</keyword>
<feature type="chain" id="PRO_5012623172" description="RagB/SusD domain-containing protein" evidence="6">
    <location>
        <begin position="26"/>
        <end position="569"/>
    </location>
</feature>
<protein>
    <recommendedName>
        <fullName evidence="7">RagB/SusD domain-containing protein</fullName>
    </recommendedName>
</protein>
<keyword evidence="5" id="KW-0998">Cell outer membrane</keyword>
<accession>A0A212K662</accession>
<dbReference type="RefSeq" id="WP_296944586.1">
    <property type="nucleotide sequence ID" value="NZ_LT599032.1"/>
</dbReference>
<evidence type="ECO:0000256" key="1">
    <source>
        <dbReference type="ARBA" id="ARBA00004442"/>
    </source>
</evidence>
<dbReference type="SUPFAM" id="SSF48452">
    <property type="entry name" value="TPR-like"/>
    <property type="match status" value="1"/>
</dbReference>
<gene>
    <name evidence="8" type="ORF">KL86DYS1_31604</name>
</gene>
<dbReference type="InterPro" id="IPR011990">
    <property type="entry name" value="TPR-like_helical_dom_sf"/>
</dbReference>
<dbReference type="GO" id="GO:0009279">
    <property type="term" value="C:cell outer membrane"/>
    <property type="evidence" value="ECO:0007669"/>
    <property type="project" value="UniProtKB-SubCell"/>
</dbReference>
<name>A0A212K662_9BACT</name>
<evidence type="ECO:0000256" key="4">
    <source>
        <dbReference type="ARBA" id="ARBA00023136"/>
    </source>
</evidence>
<comment type="similarity">
    <text evidence="2">Belongs to the SusD family.</text>
</comment>
<feature type="domain" description="RagB/SusD" evidence="7">
    <location>
        <begin position="277"/>
        <end position="568"/>
    </location>
</feature>
<evidence type="ECO:0000256" key="6">
    <source>
        <dbReference type="SAM" id="SignalP"/>
    </source>
</evidence>
<organism evidence="8">
    <name type="scientific">uncultured Dysgonomonas sp</name>
    <dbReference type="NCBI Taxonomy" id="206096"/>
    <lineage>
        <taxon>Bacteria</taxon>
        <taxon>Pseudomonadati</taxon>
        <taxon>Bacteroidota</taxon>
        <taxon>Bacteroidia</taxon>
        <taxon>Bacteroidales</taxon>
        <taxon>Dysgonomonadaceae</taxon>
        <taxon>Dysgonomonas</taxon>
        <taxon>environmental samples</taxon>
    </lineage>
</organism>
<dbReference type="EMBL" id="FLUM01000003">
    <property type="protein sequence ID" value="SBW07203.1"/>
    <property type="molecule type" value="Genomic_DNA"/>
</dbReference>
<dbReference type="Gene3D" id="1.25.40.390">
    <property type="match status" value="1"/>
</dbReference>
<evidence type="ECO:0000256" key="3">
    <source>
        <dbReference type="ARBA" id="ARBA00022729"/>
    </source>
</evidence>
<evidence type="ECO:0000256" key="5">
    <source>
        <dbReference type="ARBA" id="ARBA00023237"/>
    </source>
</evidence>
<evidence type="ECO:0000313" key="8">
    <source>
        <dbReference type="EMBL" id="SBW07203.1"/>
    </source>
</evidence>
<sequence>MKKNKITKFILSGALCLLTATSCDVDPTFYTQVVPETFYTSQEAVWERFNRPFTHWRWYVGQDSPRWLLQELGTDEFCQPTRGSDWFDGANYQKFHHHEYTEDMIFVETGWTNFAMGVALAWDALEDLEKVDFDALGFPQGTRESMLNQQKALVASLYLDGLDFFGGVALYTTTQSEVKGRSTDKETFDFIENLLKEAIPNLPLKEELGGLENGSINRAAGAALLARLYFNAKSYIGTEMYAEAGQICQDIINGVYGKYELDADWTNIFGFDNETSTEIIWSVPSQNAKLETDGMYWDRMVPYNYRNYLGGLEGSGSNNGIGLIPSLDPLGNKYPYKLGGAYSKFHDNDIRKQPYVYENNGKYRGMFIVGKLINPTNPDWVCTGSREYNGQIITIVDQVAYFAKVGSAEYPTVASLKSTIATAEESSCVRVTKRSPRPNQSEKNRKFDPDIPIIRLAEIYYTLAECKMRAGEKGEAAQLINTVRKRYFANGNDPDPVTASNLDKYRMLDEWLREFLAEGRRRTDLVRWDAYVTEDWWDHKATNNPNLNRFPIHYSLIGANNLLEQNPGY</sequence>
<dbReference type="PROSITE" id="PS51257">
    <property type="entry name" value="PROKAR_LIPOPROTEIN"/>
    <property type="match status" value="1"/>
</dbReference>
<keyword evidence="4" id="KW-0472">Membrane</keyword>
<dbReference type="Pfam" id="PF07980">
    <property type="entry name" value="SusD_RagB"/>
    <property type="match status" value="1"/>
</dbReference>
<proteinExistence type="inferred from homology"/>
<dbReference type="InterPro" id="IPR012944">
    <property type="entry name" value="SusD_RagB_dom"/>
</dbReference>
<comment type="subcellular location">
    <subcellularLocation>
        <location evidence="1">Cell outer membrane</location>
    </subcellularLocation>
</comment>
<dbReference type="AlphaFoldDB" id="A0A212K662"/>
<evidence type="ECO:0000256" key="2">
    <source>
        <dbReference type="ARBA" id="ARBA00006275"/>
    </source>
</evidence>